<comment type="caution">
    <text evidence="2">The sequence shown here is derived from an EMBL/GenBank/DDBJ whole genome shotgun (WGS) entry which is preliminary data.</text>
</comment>
<dbReference type="EMBL" id="JARBHB010000012">
    <property type="protein sequence ID" value="KAJ8871840.1"/>
    <property type="molecule type" value="Genomic_DNA"/>
</dbReference>
<dbReference type="Proteomes" id="UP001159363">
    <property type="component" value="Chromosome 11"/>
</dbReference>
<feature type="region of interest" description="Disordered" evidence="1">
    <location>
        <begin position="346"/>
        <end position="396"/>
    </location>
</feature>
<name>A0ABQ9GIJ4_9NEOP</name>
<sequence>MLALVRPSSGTSCCCLHLPRIKSIFFPFSGGIDNYEEAGANWSMLPCSFLVRGETRPALRLKFHSRRALTREWFSYSLCVNLGEERLVSIPATPSRVWSRQEGEHRPVSLTEINFAISKSSDLSLLLCARCVNFECTSWSFRKKLFRKINTGILSYVNYRMSVNITATHLCQRSATLTIPSLMKRGCHETMKSWISLSAPPQFLNSRSFRKIKRETGTASESLSFLARTWLPQCGLRTITFWHIRIRNSSTWKTRHLYVCERERERLEGEGGCSILLGAFASNEFSSLKCNRSRCGSAERASTHDAAKRHVVWNIRLLILESGQHLAYNEDGKLHAETSTYEASWHRTHDSPNGWGKGDPRENPLTNGIVRHDSHMRKSGSNRSGSVEPSPSKREIGLNECANDCRLTKTHNVKITKIPTIHKTSYDEKLESDPEVGETQKRRCNHNTWRKKIIIVRDGGH</sequence>
<keyword evidence="3" id="KW-1185">Reference proteome</keyword>
<evidence type="ECO:0000256" key="1">
    <source>
        <dbReference type="SAM" id="MobiDB-lite"/>
    </source>
</evidence>
<reference evidence="2 3" key="1">
    <citation type="submission" date="2023-02" db="EMBL/GenBank/DDBJ databases">
        <title>LHISI_Scaffold_Assembly.</title>
        <authorList>
            <person name="Stuart O.P."/>
            <person name="Cleave R."/>
            <person name="Magrath M.J.L."/>
            <person name="Mikheyev A.S."/>
        </authorList>
    </citation>
    <scope>NUCLEOTIDE SEQUENCE [LARGE SCALE GENOMIC DNA]</scope>
    <source>
        <strain evidence="2">Daus_M_001</strain>
        <tissue evidence="2">Leg muscle</tissue>
    </source>
</reference>
<accession>A0ABQ9GIJ4</accession>
<gene>
    <name evidence="2" type="ORF">PR048_028180</name>
</gene>
<protein>
    <submittedName>
        <fullName evidence="2">Uncharacterized protein</fullName>
    </submittedName>
</protein>
<evidence type="ECO:0000313" key="3">
    <source>
        <dbReference type="Proteomes" id="UP001159363"/>
    </source>
</evidence>
<organism evidence="2 3">
    <name type="scientific">Dryococelus australis</name>
    <dbReference type="NCBI Taxonomy" id="614101"/>
    <lineage>
        <taxon>Eukaryota</taxon>
        <taxon>Metazoa</taxon>
        <taxon>Ecdysozoa</taxon>
        <taxon>Arthropoda</taxon>
        <taxon>Hexapoda</taxon>
        <taxon>Insecta</taxon>
        <taxon>Pterygota</taxon>
        <taxon>Neoptera</taxon>
        <taxon>Polyneoptera</taxon>
        <taxon>Phasmatodea</taxon>
        <taxon>Verophasmatodea</taxon>
        <taxon>Anareolatae</taxon>
        <taxon>Phasmatidae</taxon>
        <taxon>Eurycanthinae</taxon>
        <taxon>Dryococelus</taxon>
    </lineage>
</organism>
<proteinExistence type="predicted"/>
<evidence type="ECO:0000313" key="2">
    <source>
        <dbReference type="EMBL" id="KAJ8871840.1"/>
    </source>
</evidence>